<dbReference type="AlphaFoldDB" id="A0A6L9S2X1"/>
<comment type="caution">
    <text evidence="1">The sequence shown here is derived from an EMBL/GenBank/DDBJ whole genome shotgun (WGS) entry which is preliminary data.</text>
</comment>
<proteinExistence type="predicted"/>
<dbReference type="Pfam" id="PF06224">
    <property type="entry name" value="AlkZ-like"/>
    <property type="match status" value="1"/>
</dbReference>
<evidence type="ECO:0000313" key="2">
    <source>
        <dbReference type="Proteomes" id="UP000475214"/>
    </source>
</evidence>
<organism evidence="1 2">
    <name type="scientific">Phytoactinopolyspora halotolerans</name>
    <dbReference type="NCBI Taxonomy" id="1981512"/>
    <lineage>
        <taxon>Bacteria</taxon>
        <taxon>Bacillati</taxon>
        <taxon>Actinomycetota</taxon>
        <taxon>Actinomycetes</taxon>
        <taxon>Jiangellales</taxon>
        <taxon>Jiangellaceae</taxon>
        <taxon>Phytoactinopolyspora</taxon>
    </lineage>
</organism>
<accession>A0A6L9S2X1</accession>
<dbReference type="InterPro" id="IPR009351">
    <property type="entry name" value="AlkZ-like"/>
</dbReference>
<keyword evidence="1" id="KW-0238">DNA-binding</keyword>
<dbReference type="Proteomes" id="UP000475214">
    <property type="component" value="Unassembled WGS sequence"/>
</dbReference>
<protein>
    <submittedName>
        <fullName evidence="1">Winged helix DNA-binding domain-containing protein</fullName>
    </submittedName>
</protein>
<dbReference type="PANTHER" id="PTHR38479">
    <property type="entry name" value="LMO0824 PROTEIN"/>
    <property type="match status" value="1"/>
</dbReference>
<evidence type="ECO:0000313" key="1">
    <source>
        <dbReference type="EMBL" id="NED98777.1"/>
    </source>
</evidence>
<keyword evidence="2" id="KW-1185">Reference proteome</keyword>
<name>A0A6L9S2X1_9ACTN</name>
<sequence>MTAQLTTRGLNRTLLKRQLLLARETRAAEDAIEHLVGLQAQNPLDPHYALWSRLTGFAHDHLDRLLVDRRTVRCWPMRRTVHLVTARDARVLLPLTRPVAERALRGTFGRQLDGLNLDEIAEMGRKLLEEEPRSMGELIPHLSERWPERDRQALGYAATIPLPLVQLPPRGLWGQTGKAVLTLAEVWLGTPLESDPAPDEIVLRYLAAFGPAGTADIRTWSGLTGIKEITERLRPRLRTFRDENGRELFDVPDAPHADSDVEAPPRFLPEFDNVFLSHNDRARIVSPRVRRVGSITTARTVRKLLIDGFVDAEWSFTTADGNTTLTIQPYRSLAAAEQEAVAAEGAGLLEFAAPADRHDIVILPPASPDR</sequence>
<dbReference type="GO" id="GO:0003677">
    <property type="term" value="F:DNA binding"/>
    <property type="evidence" value="ECO:0007669"/>
    <property type="project" value="UniProtKB-KW"/>
</dbReference>
<dbReference type="EMBL" id="JAAGOA010000001">
    <property type="protein sequence ID" value="NED98777.1"/>
    <property type="molecule type" value="Genomic_DNA"/>
</dbReference>
<reference evidence="1 2" key="1">
    <citation type="submission" date="2020-02" db="EMBL/GenBank/DDBJ databases">
        <authorList>
            <person name="Li X.-J."/>
            <person name="Han X.-M."/>
        </authorList>
    </citation>
    <scope>NUCLEOTIDE SEQUENCE [LARGE SCALE GENOMIC DNA]</scope>
    <source>
        <strain evidence="1 2">CCTCC AB 2017055</strain>
    </source>
</reference>
<dbReference type="RefSeq" id="WP_163731451.1">
    <property type="nucleotide sequence ID" value="NZ_JAAGOA010000001.1"/>
</dbReference>
<dbReference type="PANTHER" id="PTHR38479:SF2">
    <property type="entry name" value="WINGED HELIX DNA-BINDING DOMAIN-CONTAINING PROTEIN"/>
    <property type="match status" value="1"/>
</dbReference>
<gene>
    <name evidence="1" type="ORF">G1H10_01185</name>
</gene>